<name>A0A1I4SFI3_9HYPH</name>
<dbReference type="PRINTS" id="PR00862">
    <property type="entry name" value="PROLIGOPTASE"/>
</dbReference>
<reference evidence="7 8" key="1">
    <citation type="submission" date="2017-12" db="EMBL/GenBank/DDBJ databases">
        <title>Anaerobic carbon monoxide metabolism by Pleomorphomonas carboxyditropha sp. nov., a new mesophilic hydrogenogenic carboxidotroph.</title>
        <authorList>
            <person name="Esquivel-Elizondo S."/>
            <person name="Krajmalnik-Brown R."/>
        </authorList>
    </citation>
    <scope>NUCLEOTIDE SEQUENCE [LARGE SCALE GENOMIC DNA]</scope>
    <source>
        <strain evidence="7 8">R5-392</strain>
    </source>
</reference>
<sequence>MTEMKPPFAEKRPVVTTVHGVDLVDDYAWLRADNWQDVLRDPDLLDPGIRAHLDAENAFCDAYMADTVDLQKALVAEMRGRIQEDDSSVPLPDGPYAYASRYLTGAQHPRLVRTLRDGGPEELLLDADEMARGKPYFSLGGASHSPDHKLLAYSVDDTGSEFHVIRVRDLDADADLPDEIPNTAGGVAWAADSRSFFYTYVNDNHRTEKVLRHVIGTPTSEDIVVYVEEDSGFFCGVDKTQSGRFIVIDSHDHQTSEVRLIDAAAPDSSPRLVTARETEVEYSIEDDGDDRVYILTNADGAEDFKIVNAPLKNPGRDNWVDVVAHEPGRLILSMSIFQGRMVRLERVGGLPRIVIRELSSGHEHAISFPEEAYSLGLSGSYEFDTNVVRFTYSSPTTPAQVYDYDMSTGERFLRKTQEVPSGHEPTNYVTRRVMAPAADGESVPVTLLYRADTPLDGSAPCLLYGYGAYGIAIPASFSTRILSLVDRGFVYAIAHIRGGNEKGHRWYLAGKRDNKPNTFKDFIAAARYLAAEGFTSEGRIVAHGGSAGGMLMGAVANLAPSLWGAVLAAVPFVDVLNTMLDDTLPLTPPEWPEWGNPVESIADFQLIASYSPYENLMTQAYPPMFVLAGLTDPRVTYWEPAKWIARLRALKTDDNPQVMHINMDAGHGGASGRFDELKETALEYAFALKVMGRAK</sequence>
<dbReference type="EMBL" id="PJNW01000009">
    <property type="protein sequence ID" value="PKR88925.1"/>
    <property type="molecule type" value="Genomic_DNA"/>
</dbReference>
<evidence type="ECO:0000256" key="3">
    <source>
        <dbReference type="ARBA" id="ARBA00022801"/>
    </source>
</evidence>
<comment type="caution">
    <text evidence="7">The sequence shown here is derived from an EMBL/GenBank/DDBJ whole genome shotgun (WGS) entry which is preliminary data.</text>
</comment>
<dbReference type="PROSITE" id="PS00708">
    <property type="entry name" value="PRO_ENDOPEP_SER"/>
    <property type="match status" value="1"/>
</dbReference>
<dbReference type="InterPro" id="IPR002470">
    <property type="entry name" value="Peptidase_S9A"/>
</dbReference>
<dbReference type="RefSeq" id="WP_101289671.1">
    <property type="nucleotide sequence ID" value="NZ_FOUQ01000003.1"/>
</dbReference>
<organism evidence="7 8">
    <name type="scientific">Pleomorphomonas diazotrophica</name>
    <dbReference type="NCBI Taxonomy" id="1166257"/>
    <lineage>
        <taxon>Bacteria</taxon>
        <taxon>Pseudomonadati</taxon>
        <taxon>Pseudomonadota</taxon>
        <taxon>Alphaproteobacteria</taxon>
        <taxon>Hyphomicrobiales</taxon>
        <taxon>Pleomorphomonadaceae</taxon>
        <taxon>Pleomorphomonas</taxon>
    </lineage>
</organism>
<dbReference type="Gene3D" id="3.40.50.1820">
    <property type="entry name" value="alpha/beta hydrolase"/>
    <property type="match status" value="1"/>
</dbReference>
<comment type="similarity">
    <text evidence="1">Belongs to the peptidase S9A family.</text>
</comment>
<keyword evidence="8" id="KW-1185">Reference proteome</keyword>
<evidence type="ECO:0000256" key="1">
    <source>
        <dbReference type="ARBA" id="ARBA00005228"/>
    </source>
</evidence>
<dbReference type="SUPFAM" id="SSF53474">
    <property type="entry name" value="alpha/beta-Hydrolases"/>
    <property type="match status" value="1"/>
</dbReference>
<dbReference type="InterPro" id="IPR001375">
    <property type="entry name" value="Peptidase_S9_cat"/>
</dbReference>
<keyword evidence="3" id="KW-0378">Hydrolase</keyword>
<dbReference type="Pfam" id="PF00326">
    <property type="entry name" value="Peptidase_S9"/>
    <property type="match status" value="1"/>
</dbReference>
<evidence type="ECO:0000313" key="8">
    <source>
        <dbReference type="Proteomes" id="UP000233491"/>
    </source>
</evidence>
<dbReference type="AlphaFoldDB" id="A0A1I4SFI3"/>
<keyword evidence="2" id="KW-0645">Protease</keyword>
<dbReference type="InterPro" id="IPR002471">
    <property type="entry name" value="Pept_S9_AS"/>
</dbReference>
<evidence type="ECO:0000256" key="4">
    <source>
        <dbReference type="ARBA" id="ARBA00022825"/>
    </source>
</evidence>
<dbReference type="InterPro" id="IPR023302">
    <property type="entry name" value="Pept_S9A_N"/>
</dbReference>
<evidence type="ECO:0000259" key="5">
    <source>
        <dbReference type="Pfam" id="PF00326"/>
    </source>
</evidence>
<proteinExistence type="inferred from homology"/>
<dbReference type="GO" id="GO:0004252">
    <property type="term" value="F:serine-type endopeptidase activity"/>
    <property type="evidence" value="ECO:0007669"/>
    <property type="project" value="InterPro"/>
</dbReference>
<dbReference type="InterPro" id="IPR029058">
    <property type="entry name" value="AB_hydrolase_fold"/>
</dbReference>
<dbReference type="Pfam" id="PF02897">
    <property type="entry name" value="Peptidase_S9_N"/>
    <property type="match status" value="1"/>
</dbReference>
<dbReference type="Gene3D" id="2.130.10.120">
    <property type="entry name" value="Prolyl oligopeptidase, N-terminal domain"/>
    <property type="match status" value="1"/>
</dbReference>
<dbReference type="InterPro" id="IPR051543">
    <property type="entry name" value="Serine_Peptidase_S9A"/>
</dbReference>
<evidence type="ECO:0000259" key="6">
    <source>
        <dbReference type="Pfam" id="PF02897"/>
    </source>
</evidence>
<dbReference type="PANTHER" id="PTHR11757:SF19">
    <property type="entry name" value="PROLYL ENDOPEPTIDASE-LIKE"/>
    <property type="match status" value="1"/>
</dbReference>
<protein>
    <submittedName>
        <fullName evidence="7">S9 family peptidase</fullName>
    </submittedName>
</protein>
<dbReference type="Proteomes" id="UP000233491">
    <property type="component" value="Unassembled WGS sequence"/>
</dbReference>
<keyword evidence="4" id="KW-0720">Serine protease</keyword>
<dbReference type="OrthoDB" id="9801421at2"/>
<accession>A0A1I4SFI3</accession>
<evidence type="ECO:0000313" key="7">
    <source>
        <dbReference type="EMBL" id="PKR88925.1"/>
    </source>
</evidence>
<evidence type="ECO:0000256" key="2">
    <source>
        <dbReference type="ARBA" id="ARBA00022670"/>
    </source>
</evidence>
<feature type="domain" description="Peptidase S9 prolyl oligopeptidase catalytic" evidence="5">
    <location>
        <begin position="476"/>
        <end position="692"/>
    </location>
</feature>
<dbReference type="SUPFAM" id="SSF50993">
    <property type="entry name" value="Peptidase/esterase 'gauge' domain"/>
    <property type="match status" value="1"/>
</dbReference>
<dbReference type="GO" id="GO:0006508">
    <property type="term" value="P:proteolysis"/>
    <property type="evidence" value="ECO:0007669"/>
    <property type="project" value="UniProtKB-KW"/>
</dbReference>
<feature type="domain" description="Peptidase S9A N-terminal" evidence="6">
    <location>
        <begin position="6"/>
        <end position="415"/>
    </location>
</feature>
<gene>
    <name evidence="7" type="ORF">CXZ10_12475</name>
</gene>
<dbReference type="PANTHER" id="PTHR11757">
    <property type="entry name" value="PROTEASE FAMILY S9A OLIGOPEPTIDASE"/>
    <property type="match status" value="1"/>
</dbReference>